<dbReference type="InterPro" id="IPR035986">
    <property type="entry name" value="PKD_dom_sf"/>
</dbReference>
<evidence type="ECO:0000313" key="1">
    <source>
        <dbReference type="EMBL" id="CAG5078240.1"/>
    </source>
</evidence>
<keyword evidence="2" id="KW-1185">Reference proteome</keyword>
<evidence type="ECO:0000313" key="2">
    <source>
        <dbReference type="Proteomes" id="UP000683507"/>
    </source>
</evidence>
<dbReference type="KEGG" id="ptan:CRYO30217_00617"/>
<organism evidence="1 2">
    <name type="scientific">Parvicella tangerina</name>
    <dbReference type="NCBI Taxonomy" id="2829795"/>
    <lineage>
        <taxon>Bacteria</taxon>
        <taxon>Pseudomonadati</taxon>
        <taxon>Bacteroidota</taxon>
        <taxon>Flavobacteriia</taxon>
        <taxon>Flavobacteriales</taxon>
        <taxon>Parvicellaceae</taxon>
        <taxon>Parvicella</taxon>
    </lineage>
</organism>
<dbReference type="SUPFAM" id="SSF49299">
    <property type="entry name" value="PKD domain"/>
    <property type="match status" value="1"/>
</dbReference>
<dbReference type="Proteomes" id="UP000683507">
    <property type="component" value="Chromosome"/>
</dbReference>
<dbReference type="EMBL" id="OU015584">
    <property type="protein sequence ID" value="CAG5078240.1"/>
    <property type="molecule type" value="Genomic_DNA"/>
</dbReference>
<dbReference type="RefSeq" id="WP_258540847.1">
    <property type="nucleotide sequence ID" value="NZ_OU015584.1"/>
</dbReference>
<protein>
    <recommendedName>
        <fullName evidence="3">Gliding motility-associated C-terminal domain-containing protein</fullName>
    </recommendedName>
</protein>
<dbReference type="InterPro" id="IPR026341">
    <property type="entry name" value="T9SS_type_B"/>
</dbReference>
<name>A0A916JK29_9FLAO</name>
<accession>A0A916JK29</accession>
<dbReference type="Gene3D" id="2.60.40.4070">
    <property type="match status" value="1"/>
</dbReference>
<dbReference type="InterPro" id="IPR013783">
    <property type="entry name" value="Ig-like_fold"/>
</dbReference>
<reference evidence="1" key="1">
    <citation type="submission" date="2021-04" db="EMBL/GenBank/DDBJ databases">
        <authorList>
            <person name="Rodrigo-Torres L."/>
            <person name="Arahal R. D."/>
            <person name="Lucena T."/>
        </authorList>
    </citation>
    <scope>NUCLEOTIDE SEQUENCE</scope>
    <source>
        <strain evidence="1">AS29M-1</strain>
    </source>
</reference>
<dbReference type="Pfam" id="PF13585">
    <property type="entry name" value="CHU_C"/>
    <property type="match status" value="1"/>
</dbReference>
<evidence type="ECO:0008006" key="3">
    <source>
        <dbReference type="Google" id="ProtNLM"/>
    </source>
</evidence>
<gene>
    <name evidence="1" type="ORF">CRYO30217_00617</name>
</gene>
<dbReference type="Gene3D" id="2.60.40.10">
    <property type="entry name" value="Immunoglobulins"/>
    <property type="match status" value="3"/>
</dbReference>
<dbReference type="NCBIfam" id="TIGR04131">
    <property type="entry name" value="Bac_Flav_CTERM"/>
    <property type="match status" value="1"/>
</dbReference>
<sequence>MYKILLLFIGLTAFFRINASHIPGGNITYECLGNDQYVITLTLFEDCGTAFIANGPINIDVSNDCGITGLTQATLQNVIYAEEVSQLCDAQLPFSECNGNNMPGIYMHQWTDTLTLSDQCDAWTFSYEICCRNASDNVIGADGASFYIETTLNNQDAPCNSSPSVTTQMIPYICVNQPLIYNLGVYEPDGNTLVYSLIDGQNGGAGGALNYAPPNTGAAPIPGISINSSTGDLSFTPTQVGNYVVVVLVEEYDENGVLIGSLTQDFQFEVINCPANTNPVEPAGITNYSGDGVQLSSNEIEVCPGDQFCFQLEFTDLNAGDSIFISSNLDVALPGATFTQLTFQSPAVAEICWTATSTVPSNTSVVFNARDNACPMFGITFFPLSVFINPGTDAGPDVTLCAGDTTDLYATGGTSFTWEALPGGDPISVGNNFECETCQGTYALPSVTTQYEVTSDLTGLCSNKDTVEVEVVPDFAYTLSQSAETSCIGSDVSFELVMNPIDVYDIQWTPGSGLDDPNSATPVLTTSAPGNYAYAVSIESPMGCVRYDTLEVTVAPATSPDYEVLVSQTDLDCGDTVFFDVNILSAPPAICDLSINTICDGPESNYQVGSFDTQNTLTSWPAPFGNWYRNAKHQFLFTAAELLAAGLQPGKITEIAWDVTEINGDTIYYDYTINMGCTSTSDLNTWETGLSNVFTPQNVEVNLGTNTLVFSSAYEWDGVSNLVVEICYDNRHLNWSNNSVTPLTNTSFNSSLVYISDNLAACPAINVSQTSNQRPVTYFSNCSLEPDPNNFTFNWQSTADPVDDPASDSTFAIVSNDGDFEVFVTNLLGGCVDSTTISVTAECCGFDEVIIDDVTCFGGVDGGLSIIPYSNHVTTFEVLVTETSSGSTVYNQAGIVDTAFVNGLAAGDYTIQMMTNDGCMSDTSITIEQPVEFVVSIEGDSVMCIGDSLQLSADGGVVFDWTNAVSFADNSLDTVWYIGNTSEMIYLQATDATGCIAVDSLQMTVNALPMISLSNDTTICENDTTTLVASGGDSYTWTPNIDISTTMGSSVEVWPSGTAVYQVTVEDANGCLDSASVTVTIQSLPSIDAGPDIEICFGDTAILNGLGSDVNTWILGDSILDPMNEVTEAWPSTSNTYVLEGTDLLGCVNYDTMEVTVNSLPTVDAGSDLWVCPSSTVQLQGSSDGAVFSWTPTADLNDPSILMPDASPDDTTVYYLTVQSAVGCEQVDSMIVFAGGPVPTDAGINDTICEGDSVMIGAAPTAVAGTLFDWQPAASIVDNTLDNPVVYPSSDTWFVVNTANDTCTGVDSVFVKVHPYPLANAGADIAICIGDTAQLNATGGVSYSWNTETNLSDSTIADPIIYPTSTTDFSVTVTDALGCSQSDTMEVIVNPLPIADAGQNDTICFGDTTQLSASGGVGFLWSPNDSISDELVFDPSVWPSTTTDYIVEVTDANSCINADTIRIVVNPLPIVDAGLDLEMCIYDSIQLNVTGAVDYIWSPDSTLSQNDISNPFSNALDSETFVVLGTDANGCQNTDTMELIVHDLPIVMASQDTAICIYDTASIGATGALQYEWSPSADLAAPNDAMTLAYPQDTTVYIVEGTDANGCVNVDSLILTVDPLPIANAGIDVDICRGDSTQLTASGGESYYWTPMDSIVDENVFNPIVYPDTTTEYIVTVVDSNACVNYDSVNVNVFRVATIPDTSICLTDSIQLAVYGSPGNQFVWTPSDGLSESNLPNPMASPENSTTYTVTVSDVAGCVDQASVNITVFDIPIIGFSYVLTPDCDGVLVEFSDSSSYADDYRWSFSNGQEVDDIEPTTLFEYDSEAGVDLLLSNDFGCSTDSTFAISLTDFDSFYDIHIPNVFTPNGDGQNDYFWVQVPGNLAECLDLKVYNRWGMLIFNSFGGITAWDGKNSDGDEVPDGTYMFTIEIEDYTYEGTVTIFR</sequence>
<proteinExistence type="predicted"/>